<proteinExistence type="predicted"/>
<protein>
    <submittedName>
        <fullName evidence="1">Uncharacterized protein</fullName>
    </submittedName>
</protein>
<sequence length="176" mass="19738">MKTPPTQNTPTLHPKISYHHLLPPHINPFLLHLSTHTPTLNPQSQTILLLLHLLLSEELPPPKNTHPLTLTNSHLLQIINSLPQSRIAYPPLSLHLHPSQKLSRTTSFLPILKTLLSPRLNSSHFSFQKLPLTPSIPTSRSHPLEKAAQKRASQSALSALYRLSITTRVLTRVLRG</sequence>
<reference evidence="1" key="1">
    <citation type="submission" date="2021-05" db="EMBL/GenBank/DDBJ databases">
        <authorList>
            <person name="Alioto T."/>
            <person name="Alioto T."/>
            <person name="Gomez Garrido J."/>
        </authorList>
    </citation>
    <scope>NUCLEOTIDE SEQUENCE</scope>
</reference>
<accession>A0A8D8R716</accession>
<evidence type="ECO:0000313" key="1">
    <source>
        <dbReference type="EMBL" id="CAG6644896.1"/>
    </source>
</evidence>
<dbReference type="EMBL" id="HBUF01134325">
    <property type="protein sequence ID" value="CAG6644896.1"/>
    <property type="molecule type" value="Transcribed_RNA"/>
</dbReference>
<name>A0A8D8R716_9HEMI</name>
<dbReference type="AlphaFoldDB" id="A0A8D8R716"/>
<organism evidence="1">
    <name type="scientific">Cacopsylla melanoneura</name>
    <dbReference type="NCBI Taxonomy" id="428564"/>
    <lineage>
        <taxon>Eukaryota</taxon>
        <taxon>Metazoa</taxon>
        <taxon>Ecdysozoa</taxon>
        <taxon>Arthropoda</taxon>
        <taxon>Hexapoda</taxon>
        <taxon>Insecta</taxon>
        <taxon>Pterygota</taxon>
        <taxon>Neoptera</taxon>
        <taxon>Paraneoptera</taxon>
        <taxon>Hemiptera</taxon>
        <taxon>Sternorrhyncha</taxon>
        <taxon>Psylloidea</taxon>
        <taxon>Psyllidae</taxon>
        <taxon>Psyllinae</taxon>
        <taxon>Cacopsylla</taxon>
    </lineage>
</organism>